<keyword evidence="4" id="KW-1185">Reference proteome</keyword>
<sequence length="301" mass="33878">MTVRQSLSALILLLALNAWSCENIGRNAWQHLTQLTSPDWAGRGPDQPGHLLAQSYIFNTLNLLYSTSVSRQEFYFSSGFSEKAGINWVAERTGTDPKLGYIAITAHYDHLKSKGNKHYPGADDNASGVAAILALAACFDLHQPRHNMLIIATDREEQGLYGAKSFLKDNPKLVKQIRLNINLDMVAHGNANKHYWVTGKQPSDSIVAIIHETNKKVIVPFKYGRKLRGEGRELRRGKIDLHRASDHYEFYKAGIPYVFITGENHRHYHQTHDSVDTINQPFYQTGIASIASLIQEIDKTL</sequence>
<organism evidence="3 4">
    <name type="scientific">Thalassotalea mangrovi</name>
    <dbReference type="NCBI Taxonomy" id="2572245"/>
    <lineage>
        <taxon>Bacteria</taxon>
        <taxon>Pseudomonadati</taxon>
        <taxon>Pseudomonadota</taxon>
        <taxon>Gammaproteobacteria</taxon>
        <taxon>Alteromonadales</taxon>
        <taxon>Colwelliaceae</taxon>
        <taxon>Thalassotalea</taxon>
    </lineage>
</organism>
<dbReference type="PANTHER" id="PTHR12147:SF26">
    <property type="entry name" value="PEPTIDASE M28 DOMAIN-CONTAINING PROTEIN"/>
    <property type="match status" value="1"/>
</dbReference>
<dbReference type="GO" id="GO:0008235">
    <property type="term" value="F:metalloexopeptidase activity"/>
    <property type="evidence" value="ECO:0007669"/>
    <property type="project" value="InterPro"/>
</dbReference>
<feature type="chain" id="PRO_5020433584" evidence="1">
    <location>
        <begin position="21"/>
        <end position="301"/>
    </location>
</feature>
<name>A0A4U1B4E7_9GAMM</name>
<dbReference type="Proteomes" id="UP000307999">
    <property type="component" value="Unassembled WGS sequence"/>
</dbReference>
<evidence type="ECO:0000313" key="3">
    <source>
        <dbReference type="EMBL" id="TKB44914.1"/>
    </source>
</evidence>
<reference evidence="3 4" key="1">
    <citation type="submission" date="2019-04" db="EMBL/GenBank/DDBJ databases">
        <title>Thalassotalea guangxiensis sp. nov., isolated from sediment of the coastal wetland.</title>
        <authorList>
            <person name="Zheng S."/>
            <person name="Zhang D."/>
        </authorList>
    </citation>
    <scope>NUCLEOTIDE SEQUENCE [LARGE SCALE GENOMIC DNA]</scope>
    <source>
        <strain evidence="3 4">ZS-4</strain>
    </source>
</reference>
<gene>
    <name evidence="3" type="ORF">E8M12_10445</name>
</gene>
<dbReference type="SUPFAM" id="SSF53187">
    <property type="entry name" value="Zn-dependent exopeptidases"/>
    <property type="match status" value="1"/>
</dbReference>
<evidence type="ECO:0000256" key="1">
    <source>
        <dbReference type="SAM" id="SignalP"/>
    </source>
</evidence>
<dbReference type="InterPro" id="IPR045175">
    <property type="entry name" value="M28_fam"/>
</dbReference>
<dbReference type="OrthoDB" id="1521787at2"/>
<dbReference type="GO" id="GO:0006508">
    <property type="term" value="P:proteolysis"/>
    <property type="evidence" value="ECO:0007669"/>
    <property type="project" value="InterPro"/>
</dbReference>
<evidence type="ECO:0000313" key="4">
    <source>
        <dbReference type="Proteomes" id="UP000307999"/>
    </source>
</evidence>
<dbReference type="EMBL" id="SWDB01000023">
    <property type="protein sequence ID" value="TKB44914.1"/>
    <property type="molecule type" value="Genomic_DNA"/>
</dbReference>
<feature type="signal peptide" evidence="1">
    <location>
        <begin position="1"/>
        <end position="20"/>
    </location>
</feature>
<comment type="caution">
    <text evidence="3">The sequence shown here is derived from an EMBL/GenBank/DDBJ whole genome shotgun (WGS) entry which is preliminary data.</text>
</comment>
<protein>
    <submittedName>
        <fullName evidence="3">M28 family peptidase</fullName>
    </submittedName>
</protein>
<dbReference type="RefSeq" id="WP_136736099.1">
    <property type="nucleotide sequence ID" value="NZ_SWDB01000023.1"/>
</dbReference>
<keyword evidence="1" id="KW-0732">Signal</keyword>
<evidence type="ECO:0000259" key="2">
    <source>
        <dbReference type="Pfam" id="PF04389"/>
    </source>
</evidence>
<dbReference type="InterPro" id="IPR007484">
    <property type="entry name" value="Peptidase_M28"/>
</dbReference>
<dbReference type="Gene3D" id="3.40.630.10">
    <property type="entry name" value="Zn peptidases"/>
    <property type="match status" value="1"/>
</dbReference>
<dbReference type="PANTHER" id="PTHR12147">
    <property type="entry name" value="METALLOPEPTIDASE M28 FAMILY MEMBER"/>
    <property type="match status" value="1"/>
</dbReference>
<feature type="domain" description="Peptidase M28" evidence="2">
    <location>
        <begin position="87"/>
        <end position="285"/>
    </location>
</feature>
<dbReference type="Pfam" id="PF04389">
    <property type="entry name" value="Peptidase_M28"/>
    <property type="match status" value="1"/>
</dbReference>
<accession>A0A4U1B4E7</accession>
<proteinExistence type="predicted"/>
<dbReference type="AlphaFoldDB" id="A0A4U1B4E7"/>